<gene>
    <name evidence="1" type="ORF">C3B55_00637</name>
</gene>
<name>A0ABX5R8W7_9PSED</name>
<organism evidence="1 2">
    <name type="scientific">Candidatus Pseudomonas adelgestsugas</name>
    <dbReference type="NCBI Taxonomy" id="1302376"/>
    <lineage>
        <taxon>Bacteria</taxon>
        <taxon>Pseudomonadati</taxon>
        <taxon>Pseudomonadota</taxon>
        <taxon>Gammaproteobacteria</taxon>
        <taxon>Pseudomonadales</taxon>
        <taxon>Pseudomonadaceae</taxon>
        <taxon>Pseudomonas</taxon>
    </lineage>
</organism>
<accession>A0ABX5R8W7</accession>
<evidence type="ECO:0000313" key="2">
    <source>
        <dbReference type="Proteomes" id="UP000288953"/>
    </source>
</evidence>
<reference evidence="1 2" key="1">
    <citation type="journal article" date="2018" name="Genome Biol. Evol.">
        <title>Partnering With a Pest: Genomes of Hemlock Woolly Adelgid Symbionts Reveal Atypical Nutritional Provisioning Patterns in Dual-Obligate Bacteria.</title>
        <authorList>
            <person name="Weglarz K.M."/>
            <person name="Havill N.P."/>
            <person name="Burke G.R."/>
            <person name="von Dohlen C.D."/>
        </authorList>
    </citation>
    <scope>NUCLEOTIDE SEQUENCE [LARGE SCALE GENOMIC DNA]</scope>
    <source>
        <strain evidence="1 2">HWA_ENA</strain>
    </source>
</reference>
<dbReference type="EMBL" id="CP026512">
    <property type="protein sequence ID" value="QAX81964.1"/>
    <property type="molecule type" value="Genomic_DNA"/>
</dbReference>
<proteinExistence type="predicted"/>
<evidence type="ECO:0000313" key="1">
    <source>
        <dbReference type="EMBL" id="QAX81964.1"/>
    </source>
</evidence>
<dbReference type="Proteomes" id="UP000288953">
    <property type="component" value="Chromosome"/>
</dbReference>
<keyword evidence="2" id="KW-1185">Reference proteome</keyword>
<sequence length="108" mass="12110">MLGCELLLVPLFAIIANQDFNDFVSMSDNIVVLRSVIISSNYELMASFVCTTIQKITDTVSSIERLTILTFIAKVGVNQFFMLALADLHGLRKNEVVGWYLSCEQVCR</sequence>
<protein>
    <submittedName>
        <fullName evidence="1">Uncharacterized protein</fullName>
    </submittedName>
</protein>